<sequence>MRFLELVFWCGSGAQRSKLQSTASPQPLVEDEGSSVSLSPRTGHRKKQRRLASTAPEWRPSLGSISEDLIAQPRESVDTRNRKVEPEREVKRKNAAASKVHHRGYRDDHKRVAAATVMPVFSPTPFMF</sequence>
<comment type="caution">
    <text evidence="2">The sequence shown here is derived from an EMBL/GenBank/DDBJ whole genome shotgun (WGS) entry which is preliminary data.</text>
</comment>
<evidence type="ECO:0000256" key="1">
    <source>
        <dbReference type="SAM" id="MobiDB-lite"/>
    </source>
</evidence>
<dbReference type="Proteomes" id="UP001293593">
    <property type="component" value="Unassembled WGS sequence"/>
</dbReference>
<dbReference type="AlphaFoldDB" id="A0AAE1NBC8"/>
<organism evidence="2 3">
    <name type="scientific">Acacia crassicarpa</name>
    <name type="common">northern wattle</name>
    <dbReference type="NCBI Taxonomy" id="499986"/>
    <lineage>
        <taxon>Eukaryota</taxon>
        <taxon>Viridiplantae</taxon>
        <taxon>Streptophyta</taxon>
        <taxon>Embryophyta</taxon>
        <taxon>Tracheophyta</taxon>
        <taxon>Spermatophyta</taxon>
        <taxon>Magnoliopsida</taxon>
        <taxon>eudicotyledons</taxon>
        <taxon>Gunneridae</taxon>
        <taxon>Pentapetalae</taxon>
        <taxon>rosids</taxon>
        <taxon>fabids</taxon>
        <taxon>Fabales</taxon>
        <taxon>Fabaceae</taxon>
        <taxon>Caesalpinioideae</taxon>
        <taxon>mimosoid clade</taxon>
        <taxon>Acacieae</taxon>
        <taxon>Acacia</taxon>
    </lineage>
</organism>
<name>A0AAE1NBC8_9FABA</name>
<dbReference type="EMBL" id="JAWXYG010000001">
    <property type="protein sequence ID" value="KAK4286034.1"/>
    <property type="molecule type" value="Genomic_DNA"/>
</dbReference>
<feature type="region of interest" description="Disordered" evidence="1">
    <location>
        <begin position="15"/>
        <end position="106"/>
    </location>
</feature>
<feature type="compositionally biased region" description="Polar residues" evidence="1">
    <location>
        <begin position="15"/>
        <end position="25"/>
    </location>
</feature>
<proteinExistence type="predicted"/>
<feature type="compositionally biased region" description="Basic residues" evidence="1">
    <location>
        <begin position="93"/>
        <end position="104"/>
    </location>
</feature>
<accession>A0AAE1NBC8</accession>
<feature type="compositionally biased region" description="Basic and acidic residues" evidence="1">
    <location>
        <begin position="75"/>
        <end position="92"/>
    </location>
</feature>
<dbReference type="PANTHER" id="PTHR35318">
    <property type="entry name" value="BNAA10G08410D PROTEIN"/>
    <property type="match status" value="1"/>
</dbReference>
<reference evidence="2" key="1">
    <citation type="submission" date="2023-10" db="EMBL/GenBank/DDBJ databases">
        <title>Chromosome-level genome of the transformable northern wattle, Acacia crassicarpa.</title>
        <authorList>
            <person name="Massaro I."/>
            <person name="Sinha N.R."/>
            <person name="Poethig S."/>
            <person name="Leichty A.R."/>
        </authorList>
    </citation>
    <scope>NUCLEOTIDE SEQUENCE</scope>
    <source>
        <strain evidence="2">Acra3RX</strain>
        <tissue evidence="2">Leaf</tissue>
    </source>
</reference>
<evidence type="ECO:0000313" key="2">
    <source>
        <dbReference type="EMBL" id="KAK4286034.1"/>
    </source>
</evidence>
<evidence type="ECO:0000313" key="3">
    <source>
        <dbReference type="Proteomes" id="UP001293593"/>
    </source>
</evidence>
<protein>
    <submittedName>
        <fullName evidence="2">Uncharacterized protein</fullName>
    </submittedName>
</protein>
<gene>
    <name evidence="2" type="ORF">QN277_002647</name>
</gene>
<keyword evidence="3" id="KW-1185">Reference proteome</keyword>
<dbReference type="PANTHER" id="PTHR35318:SF2">
    <property type="entry name" value="OS08G0138900 PROTEIN"/>
    <property type="match status" value="1"/>
</dbReference>